<evidence type="ECO:0000313" key="8">
    <source>
        <dbReference type="EMBL" id="GAA0158887.1"/>
    </source>
</evidence>
<comment type="subcellular location">
    <subcellularLocation>
        <location evidence="1">Cytoplasm</location>
    </subcellularLocation>
</comment>
<keyword evidence="9" id="KW-1185">Reference proteome</keyword>
<protein>
    <submittedName>
        <fullName evidence="8">Uncharacterized protein</fullName>
    </submittedName>
</protein>
<comment type="caution">
    <text evidence="8">The sequence shown here is derived from an EMBL/GenBank/DDBJ whole genome shotgun (WGS) entry which is preliminary data.</text>
</comment>
<keyword evidence="5" id="KW-0539">Nucleus</keyword>
<sequence>MNLSNSECSSGCESGWTMYFNQYSEETMRSKGDYINNGDYIIKEEDEDMSMVSDASSAPPHLHEDDNCFVTNEYISYISDQTEGKHKKHKCGEREEQKSHLDDTASSPLTHSSKASYITTKHYSIIKNSIIRERLNWKHLNEIIFPLHFSLLSSSCNFDCNQKYQNV</sequence>
<keyword evidence="2" id="KW-0963">Cytoplasm</keyword>
<comment type="similarity">
    <text evidence="6">Belongs to the SOFL plant protein family.</text>
</comment>
<evidence type="ECO:0000256" key="5">
    <source>
        <dbReference type="ARBA" id="ARBA00023242"/>
    </source>
</evidence>
<evidence type="ECO:0000256" key="3">
    <source>
        <dbReference type="ARBA" id="ARBA00022712"/>
    </source>
</evidence>
<dbReference type="Proteomes" id="UP001454036">
    <property type="component" value="Unassembled WGS sequence"/>
</dbReference>
<evidence type="ECO:0000313" key="9">
    <source>
        <dbReference type="Proteomes" id="UP001454036"/>
    </source>
</evidence>
<evidence type="ECO:0000256" key="6">
    <source>
        <dbReference type="ARBA" id="ARBA00024199"/>
    </source>
</evidence>
<feature type="compositionally biased region" description="Basic and acidic residues" evidence="7">
    <location>
        <begin position="92"/>
        <end position="103"/>
    </location>
</feature>
<keyword evidence="3" id="KW-0203">Cytokinin biosynthesis</keyword>
<name>A0AAV3Q474_LITER</name>
<reference evidence="8 9" key="1">
    <citation type="submission" date="2024-01" db="EMBL/GenBank/DDBJ databases">
        <title>The complete chloroplast genome sequence of Lithospermum erythrorhizon: insights into the phylogenetic relationship among Boraginaceae species and the maternal lineages of purple gromwells.</title>
        <authorList>
            <person name="Okada T."/>
            <person name="Watanabe K."/>
        </authorList>
    </citation>
    <scope>NUCLEOTIDE SEQUENCE [LARGE SCALE GENOMIC DNA]</scope>
</reference>
<dbReference type="GO" id="GO:0005737">
    <property type="term" value="C:cytoplasm"/>
    <property type="evidence" value="ECO:0007669"/>
    <property type="project" value="UniProtKB-SubCell"/>
</dbReference>
<evidence type="ECO:0000256" key="1">
    <source>
        <dbReference type="ARBA" id="ARBA00004496"/>
    </source>
</evidence>
<dbReference type="InterPro" id="IPR044670">
    <property type="entry name" value="SOFL"/>
</dbReference>
<dbReference type="GO" id="GO:0009691">
    <property type="term" value="P:cytokinin biosynthetic process"/>
    <property type="evidence" value="ECO:0007669"/>
    <property type="project" value="UniProtKB-KW"/>
</dbReference>
<gene>
    <name evidence="8" type="ORF">LIER_38747</name>
</gene>
<feature type="region of interest" description="Disordered" evidence="7">
    <location>
        <begin position="85"/>
        <end position="108"/>
    </location>
</feature>
<dbReference type="EMBL" id="BAABME010019955">
    <property type="protein sequence ID" value="GAA0158887.1"/>
    <property type="molecule type" value="Genomic_DNA"/>
</dbReference>
<accession>A0AAV3Q474</accession>
<organism evidence="8 9">
    <name type="scientific">Lithospermum erythrorhizon</name>
    <name type="common">Purple gromwell</name>
    <name type="synonym">Lithospermum officinale var. erythrorhizon</name>
    <dbReference type="NCBI Taxonomy" id="34254"/>
    <lineage>
        <taxon>Eukaryota</taxon>
        <taxon>Viridiplantae</taxon>
        <taxon>Streptophyta</taxon>
        <taxon>Embryophyta</taxon>
        <taxon>Tracheophyta</taxon>
        <taxon>Spermatophyta</taxon>
        <taxon>Magnoliopsida</taxon>
        <taxon>eudicotyledons</taxon>
        <taxon>Gunneridae</taxon>
        <taxon>Pentapetalae</taxon>
        <taxon>asterids</taxon>
        <taxon>lamiids</taxon>
        <taxon>Boraginales</taxon>
        <taxon>Boraginaceae</taxon>
        <taxon>Boraginoideae</taxon>
        <taxon>Lithospermeae</taxon>
        <taxon>Lithospermum</taxon>
    </lineage>
</organism>
<dbReference type="AlphaFoldDB" id="A0AAV3Q474"/>
<dbReference type="PANTHER" id="PTHR33347:SF34">
    <property type="entry name" value="PROTEIN SOB FIVE-LIKE 6"/>
    <property type="match status" value="1"/>
</dbReference>
<dbReference type="GO" id="GO:0009736">
    <property type="term" value="P:cytokinin-activated signaling pathway"/>
    <property type="evidence" value="ECO:0007669"/>
    <property type="project" value="UniProtKB-KW"/>
</dbReference>
<proteinExistence type="inferred from homology"/>
<keyword evidence="4" id="KW-0932">Cytokinin signaling pathway</keyword>
<evidence type="ECO:0000256" key="2">
    <source>
        <dbReference type="ARBA" id="ARBA00022490"/>
    </source>
</evidence>
<evidence type="ECO:0000256" key="4">
    <source>
        <dbReference type="ARBA" id="ARBA00022864"/>
    </source>
</evidence>
<dbReference type="PANTHER" id="PTHR33347">
    <property type="entry name" value="OSJNBA0091C07.3 PROTEIN"/>
    <property type="match status" value="1"/>
</dbReference>
<evidence type="ECO:0000256" key="7">
    <source>
        <dbReference type="SAM" id="MobiDB-lite"/>
    </source>
</evidence>